<dbReference type="CDD" id="cd02440">
    <property type="entry name" value="AdoMet_MTases"/>
    <property type="match status" value="1"/>
</dbReference>
<dbReference type="GeneID" id="4782657"/>
<dbReference type="InterPro" id="IPR029063">
    <property type="entry name" value="SAM-dependent_MTases_sf"/>
</dbReference>
<evidence type="ECO:0000313" key="6">
    <source>
        <dbReference type="Proteomes" id="UP000002593"/>
    </source>
</evidence>
<dbReference type="KEGG" id="hbu:Hbut_1656"/>
<dbReference type="Gene3D" id="3.40.50.150">
    <property type="entry name" value="Vaccinia Virus protein VP39"/>
    <property type="match status" value="1"/>
</dbReference>
<keyword evidence="2" id="KW-0808">Transferase</keyword>
<sequence>MIRPGYSCQLRVTSNCPPLGDLVLSCCENVYEPAEDTWLALDILEKTLVSNGYSIVLDVGCGTGVLGVYTAAKTKTYTVLIDVNPCATYCAKTNTERLGLSAYVDIVQCDNATCIRRLGTRTLAVYNTPYLPVEEYDELLGLAWSGGLREAQRIVDIAGEWASCIILVYSSLSGDDRELVGKLRDRGFGVERYKIHFFFEDIVGVRACRVLARQG</sequence>
<name>A2BNA9_HYPBU</name>
<evidence type="ECO:0000256" key="1">
    <source>
        <dbReference type="ARBA" id="ARBA00022603"/>
    </source>
</evidence>
<gene>
    <name evidence="5" type="ordered locus">Hbut_1656</name>
</gene>
<proteinExistence type="predicted"/>
<dbReference type="HOGENOM" id="CLU_018398_6_2_2"/>
<dbReference type="InterPro" id="IPR052190">
    <property type="entry name" value="Euk-Arch_PrmC-MTase"/>
</dbReference>
<organism evidence="5 6">
    <name type="scientific">Hyperthermus butylicus (strain DSM 5456 / JCM 9403 / PLM1-5)</name>
    <dbReference type="NCBI Taxonomy" id="415426"/>
    <lineage>
        <taxon>Archaea</taxon>
        <taxon>Thermoproteota</taxon>
        <taxon>Thermoprotei</taxon>
        <taxon>Desulfurococcales</taxon>
        <taxon>Pyrodictiaceae</taxon>
        <taxon>Hyperthermus</taxon>
    </lineage>
</organism>
<dbReference type="PANTHER" id="PTHR45875">
    <property type="entry name" value="METHYLTRANSFERASE N6AMT1"/>
    <property type="match status" value="1"/>
</dbReference>
<reference evidence="5 6" key="1">
    <citation type="journal article" date="2007" name="Archaea">
        <title>The genome of Hyperthermus butylicus: a sulfur-reducing, peptide fermenting, neutrophilic Crenarchaeote growing up to 108 degrees C.</title>
        <authorList>
            <person name="Brugger K."/>
            <person name="Chen L."/>
            <person name="Stark M."/>
            <person name="Zibat A."/>
            <person name="Redder P."/>
            <person name="Ruepp A."/>
            <person name="Awayez M."/>
            <person name="She Q."/>
            <person name="Garrett R.A."/>
            <person name="Klenk H.P."/>
        </authorList>
    </citation>
    <scope>NUCLEOTIDE SEQUENCE [LARGE SCALE GENOMIC DNA]</scope>
    <source>
        <strain evidence="6">DSM 5456 / JCM 9403 / PLM1-5</strain>
    </source>
</reference>
<dbReference type="GO" id="GO:0032259">
    <property type="term" value="P:methylation"/>
    <property type="evidence" value="ECO:0007669"/>
    <property type="project" value="UniProtKB-KW"/>
</dbReference>
<evidence type="ECO:0000313" key="5">
    <source>
        <dbReference type="EMBL" id="ABM81470.1"/>
    </source>
</evidence>
<keyword evidence="6" id="KW-1185">Reference proteome</keyword>
<dbReference type="OrthoDB" id="27149at2157"/>
<keyword evidence="1" id="KW-0489">Methyltransferase</keyword>
<evidence type="ECO:0000256" key="2">
    <source>
        <dbReference type="ARBA" id="ARBA00022679"/>
    </source>
</evidence>
<dbReference type="EMBL" id="CP000493">
    <property type="protein sequence ID" value="ABM81470.1"/>
    <property type="molecule type" value="Genomic_DNA"/>
</dbReference>
<dbReference type="Proteomes" id="UP000002593">
    <property type="component" value="Chromosome"/>
</dbReference>
<keyword evidence="3" id="KW-0949">S-adenosyl-L-methionine</keyword>
<dbReference type="GO" id="GO:0008757">
    <property type="term" value="F:S-adenosylmethionine-dependent methyltransferase activity"/>
    <property type="evidence" value="ECO:0007669"/>
    <property type="project" value="TreeGrafter"/>
</dbReference>
<accession>A2BNA9</accession>
<dbReference type="AlphaFoldDB" id="A2BNA9"/>
<dbReference type="GO" id="GO:0035657">
    <property type="term" value="C:eRF1 methyltransferase complex"/>
    <property type="evidence" value="ECO:0007669"/>
    <property type="project" value="TreeGrafter"/>
</dbReference>
<evidence type="ECO:0000259" key="4">
    <source>
        <dbReference type="Pfam" id="PF05175"/>
    </source>
</evidence>
<dbReference type="SUPFAM" id="SSF53335">
    <property type="entry name" value="S-adenosyl-L-methionine-dependent methyltransferases"/>
    <property type="match status" value="1"/>
</dbReference>
<protein>
    <submittedName>
        <fullName evidence="5">Conserved archaeal protein</fullName>
    </submittedName>
</protein>
<dbReference type="InterPro" id="IPR007848">
    <property type="entry name" value="Small_mtfrase_dom"/>
</dbReference>
<feature type="domain" description="Methyltransferase small" evidence="4">
    <location>
        <begin position="43"/>
        <end position="110"/>
    </location>
</feature>
<dbReference type="GO" id="GO:0008276">
    <property type="term" value="F:protein methyltransferase activity"/>
    <property type="evidence" value="ECO:0007669"/>
    <property type="project" value="TreeGrafter"/>
</dbReference>
<dbReference type="PANTHER" id="PTHR45875:SF1">
    <property type="entry name" value="METHYLTRANSFERASE N6AMT1"/>
    <property type="match status" value="1"/>
</dbReference>
<dbReference type="STRING" id="415426.Hbut_1656"/>
<dbReference type="Pfam" id="PF05175">
    <property type="entry name" value="MTS"/>
    <property type="match status" value="1"/>
</dbReference>
<dbReference type="RefSeq" id="WP_011822788.1">
    <property type="nucleotide sequence ID" value="NC_008818.1"/>
</dbReference>
<evidence type="ECO:0000256" key="3">
    <source>
        <dbReference type="ARBA" id="ARBA00022691"/>
    </source>
</evidence>
<dbReference type="EnsemblBacteria" id="ABM81470">
    <property type="protein sequence ID" value="ABM81470"/>
    <property type="gene ID" value="Hbut_1656"/>
</dbReference>
<dbReference type="eggNOG" id="arCOG00109">
    <property type="taxonomic scope" value="Archaea"/>
</dbReference>